<evidence type="ECO:0000313" key="2">
    <source>
        <dbReference type="EMBL" id="SHN15291.1"/>
    </source>
</evidence>
<keyword evidence="1" id="KW-1133">Transmembrane helix</keyword>
<evidence type="ECO:0000256" key="1">
    <source>
        <dbReference type="SAM" id="Phobius"/>
    </source>
</evidence>
<evidence type="ECO:0000313" key="3">
    <source>
        <dbReference type="Proteomes" id="UP000184440"/>
    </source>
</evidence>
<dbReference type="Proteomes" id="UP000184440">
    <property type="component" value="Unassembled WGS sequence"/>
</dbReference>
<keyword evidence="1" id="KW-0472">Membrane</keyword>
<dbReference type="EMBL" id="FRCS01000003">
    <property type="protein sequence ID" value="SHN15291.1"/>
    <property type="molecule type" value="Genomic_DNA"/>
</dbReference>
<sequence length="83" mass="8974">MLAISVRFWISAQLSVIPINLYLRSPSAELGTQLRVIGIMRLWGPLAASLVAVVLLVSGLARFRQRNAKPAAHAPKQAASVIK</sequence>
<protein>
    <submittedName>
        <fullName evidence="2">Uncharacterized protein</fullName>
    </submittedName>
</protein>
<proteinExistence type="predicted"/>
<name>A0A1M7PEA2_9ACTN</name>
<organism evidence="2 3">
    <name type="scientific">Cryptosporangium aurantiacum</name>
    <dbReference type="NCBI Taxonomy" id="134849"/>
    <lineage>
        <taxon>Bacteria</taxon>
        <taxon>Bacillati</taxon>
        <taxon>Actinomycetota</taxon>
        <taxon>Actinomycetes</taxon>
        <taxon>Cryptosporangiales</taxon>
        <taxon>Cryptosporangiaceae</taxon>
        <taxon>Cryptosporangium</taxon>
    </lineage>
</organism>
<keyword evidence="1" id="KW-0812">Transmembrane</keyword>
<feature type="transmembrane region" description="Helical" evidence="1">
    <location>
        <begin position="42"/>
        <end position="61"/>
    </location>
</feature>
<gene>
    <name evidence="2" type="ORF">SAMN05443668_103265</name>
</gene>
<accession>A0A1M7PEA2</accession>
<keyword evidence="3" id="KW-1185">Reference proteome</keyword>
<reference evidence="2 3" key="1">
    <citation type="submission" date="2016-11" db="EMBL/GenBank/DDBJ databases">
        <authorList>
            <person name="Jaros S."/>
            <person name="Januszkiewicz K."/>
            <person name="Wedrychowicz H."/>
        </authorList>
    </citation>
    <scope>NUCLEOTIDE SEQUENCE [LARGE SCALE GENOMIC DNA]</scope>
    <source>
        <strain evidence="2 3">DSM 46144</strain>
    </source>
</reference>
<dbReference type="AlphaFoldDB" id="A0A1M7PEA2"/>